<organism evidence="2 3">
    <name type="scientific">Actinopolyspora xinjiangensis</name>
    <dbReference type="NCBI Taxonomy" id="405564"/>
    <lineage>
        <taxon>Bacteria</taxon>
        <taxon>Bacillati</taxon>
        <taxon>Actinomycetota</taxon>
        <taxon>Actinomycetes</taxon>
        <taxon>Actinopolysporales</taxon>
        <taxon>Actinopolysporaceae</taxon>
        <taxon>Actinopolyspora</taxon>
    </lineage>
</organism>
<evidence type="ECO:0000313" key="2">
    <source>
        <dbReference type="EMBL" id="SDP30701.1"/>
    </source>
</evidence>
<dbReference type="Proteomes" id="UP000199497">
    <property type="component" value="Unassembled WGS sequence"/>
</dbReference>
<protein>
    <submittedName>
        <fullName evidence="2">Putative ATP-grasp target RiPP</fullName>
    </submittedName>
</protein>
<dbReference type="AlphaFoldDB" id="A0A1H0RMI0"/>
<feature type="region of interest" description="Disordered" evidence="1">
    <location>
        <begin position="1"/>
        <end position="32"/>
    </location>
</feature>
<gene>
    <name evidence="2" type="ORF">SAMN04487905_103145</name>
</gene>
<evidence type="ECO:0000256" key="1">
    <source>
        <dbReference type="SAM" id="MobiDB-lite"/>
    </source>
</evidence>
<reference evidence="3" key="1">
    <citation type="submission" date="2016-10" db="EMBL/GenBank/DDBJ databases">
        <authorList>
            <person name="Varghese N."/>
            <person name="Submissions S."/>
        </authorList>
    </citation>
    <scope>NUCLEOTIDE SEQUENCE [LARGE SCALE GENOMIC DNA]</scope>
    <source>
        <strain evidence="3">DSM 46732</strain>
    </source>
</reference>
<dbReference type="EMBL" id="FNJR01000003">
    <property type="protein sequence ID" value="SDP30701.1"/>
    <property type="molecule type" value="Genomic_DNA"/>
</dbReference>
<proteinExistence type="predicted"/>
<accession>A0A1H0RMI0</accession>
<dbReference type="RefSeq" id="WP_092598841.1">
    <property type="nucleotide sequence ID" value="NZ_FNJR01000003.1"/>
</dbReference>
<dbReference type="OrthoDB" id="5193425at2"/>
<name>A0A1H0RMI0_9ACTN</name>
<evidence type="ECO:0000313" key="3">
    <source>
        <dbReference type="Proteomes" id="UP000199497"/>
    </source>
</evidence>
<sequence length="97" mass="10895">MTTIPEINPWNPNMFPTAAANPAKSADRPSGAELRPFGLTGLVELDERELAYPDQPHYDPARQLNVSPEGTTSAEHLLRAATRQDTRYDSQWFVDRD</sequence>
<dbReference type="STRING" id="405564.SAMN04487905_103145"/>
<keyword evidence="3" id="KW-1185">Reference proteome</keyword>